<feature type="transmembrane region" description="Helical" evidence="2">
    <location>
        <begin position="12"/>
        <end position="33"/>
    </location>
</feature>
<evidence type="ECO:0000256" key="1">
    <source>
        <dbReference type="SAM" id="MobiDB-lite"/>
    </source>
</evidence>
<dbReference type="Proteomes" id="UP000824190">
    <property type="component" value="Unassembled WGS sequence"/>
</dbReference>
<dbReference type="Gene3D" id="3.20.20.80">
    <property type="entry name" value="Glycosidases"/>
    <property type="match status" value="1"/>
</dbReference>
<dbReference type="AlphaFoldDB" id="A0A9D1RQS4"/>
<accession>A0A9D1RQS4</accession>
<evidence type="ECO:0000256" key="2">
    <source>
        <dbReference type="SAM" id="Phobius"/>
    </source>
</evidence>
<dbReference type="InterPro" id="IPR017853">
    <property type="entry name" value="GH"/>
</dbReference>
<comment type="caution">
    <text evidence="3">The sequence shown here is derived from an EMBL/GenBank/DDBJ whole genome shotgun (WGS) entry which is preliminary data.</text>
</comment>
<protein>
    <submittedName>
        <fullName evidence="3">Uncharacterized protein</fullName>
    </submittedName>
</protein>
<keyword evidence="2" id="KW-0812">Transmembrane</keyword>
<organism evidence="3 4">
    <name type="scientific">Candidatus Corynebacterium avicola</name>
    <dbReference type="NCBI Taxonomy" id="2838527"/>
    <lineage>
        <taxon>Bacteria</taxon>
        <taxon>Bacillati</taxon>
        <taxon>Actinomycetota</taxon>
        <taxon>Actinomycetes</taxon>
        <taxon>Mycobacteriales</taxon>
        <taxon>Corynebacteriaceae</taxon>
        <taxon>Corynebacterium</taxon>
    </lineage>
</organism>
<name>A0A9D1RQS4_9CORY</name>
<feature type="region of interest" description="Disordered" evidence="1">
    <location>
        <begin position="33"/>
        <end position="66"/>
    </location>
</feature>
<keyword evidence="2" id="KW-0472">Membrane</keyword>
<proteinExistence type="predicted"/>
<keyword evidence="2" id="KW-1133">Transmembrane helix</keyword>
<dbReference type="InterPro" id="IPR006311">
    <property type="entry name" value="TAT_signal"/>
</dbReference>
<dbReference type="SUPFAM" id="SSF51445">
    <property type="entry name" value="(Trans)glycosidases"/>
    <property type="match status" value="1"/>
</dbReference>
<reference evidence="3" key="2">
    <citation type="submission" date="2021-04" db="EMBL/GenBank/DDBJ databases">
        <authorList>
            <person name="Gilroy R."/>
        </authorList>
    </citation>
    <scope>NUCLEOTIDE SEQUENCE</scope>
    <source>
        <strain evidence="3">CHK32-1732</strain>
    </source>
</reference>
<evidence type="ECO:0000313" key="4">
    <source>
        <dbReference type="Proteomes" id="UP000824190"/>
    </source>
</evidence>
<dbReference type="EMBL" id="DXGC01000105">
    <property type="protein sequence ID" value="HIW92449.1"/>
    <property type="molecule type" value="Genomic_DNA"/>
</dbReference>
<dbReference type="PROSITE" id="PS51318">
    <property type="entry name" value="TAT"/>
    <property type="match status" value="1"/>
</dbReference>
<evidence type="ECO:0000313" key="3">
    <source>
        <dbReference type="EMBL" id="HIW92449.1"/>
    </source>
</evidence>
<sequence>MRGPGRQVSRRTFLVGAGAVGVGAAAVGGAVWLGGQDGSDDESPDSGSDLPALDPGPLQLQVNDADHPGRVTVLTADGLELVHFDGYRLTSSIGTRAATVDDPSAGEPGPGPVRVEFEVTDPDYTAAVTYSVDGSTVSADWEFGVPGTGYAGGEEGEEGSALLRSGRIYRTLVDAASTIEGSDVSDGADGASGIHIPATRWNRDPGGGVPVLERVTEMHFSDWIVSDGEGSAGGESRICGCLSAENSRSRNATGVHAPPNPPEEGADGADGLWRAHVEFRADTIVADARDLLDSGRTLLAGGVLGHPALPERTVDVTGPGTYNVLTEDGGHTFTVGVAGAGQTDVEVIARSFTGDEVHRSTHTVEVPEGTAYVDTEVTIDLPGPRSWTSVEVTCPDSFARTAAAVWPEYDYGEADGSIVGLSGFSAQASGSQSPSLESTEEEKELWRRIGVAHLRNPWLTAEESADLGISNALQPAGSPGQFTDERLDSGGQTFTEWATENIDRGEEADVSHYELLNEWNVDGTDKTARAKEYTSDWLIPFRQELDRRGSSAKLIAMALAGWDASFLDTIDDGGGWDALDGIAEHAGRGNYVPDYDAGRWNFLGQVRTARAYLDGRSERGGKAEELWLTECYACTRPNAWWYDDERTAADSVLLSLMLAKAEGATGTHWFQLTDGLWHDKHGADPVESEYHYGLLHVDRSPKPSLPAFAHAAEWLDGAAFLGWIESPHPDLRGLRFRKGGDGGADGADGAVFWVLWNRHDGYLHNADHGADSAFPHPEPWVVPDGHTLNVTVPGADAAVDVLGAEVSLEDDGRVKVGTSPVIVSGDLDPELAGPETVTGEKRIDLTEVTVRRADDSDSSLVIEGVNGTGSRLGLRIMGRQEGGAVDEKSIVVPSGDFSRTVDMGEAMPLDDDTPAASIAGSTDGMRPQVRVLAQKRERTVPEAAETQVYRAEFYRSV</sequence>
<reference evidence="3" key="1">
    <citation type="journal article" date="2021" name="PeerJ">
        <title>Extensive microbial diversity within the chicken gut microbiome revealed by metagenomics and culture.</title>
        <authorList>
            <person name="Gilroy R."/>
            <person name="Ravi A."/>
            <person name="Getino M."/>
            <person name="Pursley I."/>
            <person name="Horton D.L."/>
            <person name="Alikhan N.F."/>
            <person name="Baker D."/>
            <person name="Gharbi K."/>
            <person name="Hall N."/>
            <person name="Watson M."/>
            <person name="Adriaenssens E.M."/>
            <person name="Foster-Nyarko E."/>
            <person name="Jarju S."/>
            <person name="Secka A."/>
            <person name="Antonio M."/>
            <person name="Oren A."/>
            <person name="Chaudhuri R.R."/>
            <person name="La Ragione R."/>
            <person name="Hildebrand F."/>
            <person name="Pallen M.J."/>
        </authorList>
    </citation>
    <scope>NUCLEOTIDE SEQUENCE</scope>
    <source>
        <strain evidence="3">CHK32-1732</strain>
    </source>
</reference>
<gene>
    <name evidence="3" type="ORF">H9870_12425</name>
</gene>